<dbReference type="EMBL" id="ADBJ01000043">
    <property type="protein sequence ID" value="EFA77353.1"/>
    <property type="molecule type" value="Genomic_DNA"/>
</dbReference>
<reference evidence="3 4" key="1">
    <citation type="journal article" date="2011" name="Genome Res.">
        <title>Phylogeny-wide analysis of social amoeba genomes highlights ancient origins for complex intercellular communication.</title>
        <authorList>
            <person name="Heidel A.J."/>
            <person name="Lawal H.M."/>
            <person name="Felder M."/>
            <person name="Schilde C."/>
            <person name="Helps N.R."/>
            <person name="Tunggal B."/>
            <person name="Rivero F."/>
            <person name="John U."/>
            <person name="Schleicher M."/>
            <person name="Eichinger L."/>
            <person name="Platzer M."/>
            <person name="Noegel A.A."/>
            <person name="Schaap P."/>
            <person name="Gloeckner G."/>
        </authorList>
    </citation>
    <scope>NUCLEOTIDE SEQUENCE [LARGE SCALE GENOMIC DNA]</scope>
    <source>
        <strain evidence="4">ATCC 26659 / Pp 5 / PN500</strain>
    </source>
</reference>
<accession>D3BMZ1</accession>
<keyword evidence="2" id="KW-0812">Transmembrane</keyword>
<evidence type="ECO:0000256" key="2">
    <source>
        <dbReference type="SAM" id="Phobius"/>
    </source>
</evidence>
<evidence type="ECO:0000313" key="4">
    <source>
        <dbReference type="Proteomes" id="UP000001396"/>
    </source>
</evidence>
<feature type="transmembrane region" description="Helical" evidence="2">
    <location>
        <begin position="44"/>
        <end position="70"/>
    </location>
</feature>
<proteinExistence type="predicted"/>
<dbReference type="AlphaFoldDB" id="D3BMZ1"/>
<sequence>MYNDLLLNILALTTANDTLTDSNSTSSSSGEYLPDLPIRMQRLYLLYSSIRIILYFYFSTVSFVQIIYLYAEESTLSLRLILAKFLGRRLMVQLRKMMKSSWGQTHSNVHLRRTILLLSCLLIVTLIIVVKTIFSIFIFKDTFLNQWKLDFVTMIIELVMVAIVMAGVSGSYPSRMYAYRDASKFEEKKSNTGSELSSRSEQTKSKSSSSGSGSKGEKSTVSTLSSTLNSTYLDDSAINSSDNNI</sequence>
<feature type="region of interest" description="Disordered" evidence="1">
    <location>
        <begin position="189"/>
        <end position="222"/>
    </location>
</feature>
<feature type="compositionally biased region" description="Low complexity" evidence="1">
    <location>
        <begin position="197"/>
        <end position="212"/>
    </location>
</feature>
<gene>
    <name evidence="3" type="ORF">PPL_12565</name>
</gene>
<evidence type="ECO:0000256" key="1">
    <source>
        <dbReference type="SAM" id="MobiDB-lite"/>
    </source>
</evidence>
<dbReference type="GeneID" id="31368032"/>
<protein>
    <submittedName>
        <fullName evidence="3">Uncharacterized protein</fullName>
    </submittedName>
</protein>
<dbReference type="Proteomes" id="UP000001396">
    <property type="component" value="Unassembled WGS sequence"/>
</dbReference>
<keyword evidence="4" id="KW-1185">Reference proteome</keyword>
<dbReference type="RefSeq" id="XP_020429482.1">
    <property type="nucleotide sequence ID" value="XM_020583295.1"/>
</dbReference>
<dbReference type="InParanoid" id="D3BMZ1"/>
<evidence type="ECO:0000313" key="3">
    <source>
        <dbReference type="EMBL" id="EFA77353.1"/>
    </source>
</evidence>
<name>D3BMZ1_HETP5</name>
<keyword evidence="2" id="KW-1133">Transmembrane helix</keyword>
<feature type="transmembrane region" description="Helical" evidence="2">
    <location>
        <begin position="151"/>
        <end position="172"/>
    </location>
</feature>
<organism evidence="3 4">
    <name type="scientific">Heterostelium pallidum (strain ATCC 26659 / Pp 5 / PN500)</name>
    <name type="common">Cellular slime mold</name>
    <name type="synonym">Polysphondylium pallidum</name>
    <dbReference type="NCBI Taxonomy" id="670386"/>
    <lineage>
        <taxon>Eukaryota</taxon>
        <taxon>Amoebozoa</taxon>
        <taxon>Evosea</taxon>
        <taxon>Eumycetozoa</taxon>
        <taxon>Dictyostelia</taxon>
        <taxon>Acytosteliales</taxon>
        <taxon>Acytosteliaceae</taxon>
        <taxon>Heterostelium</taxon>
    </lineage>
</organism>
<comment type="caution">
    <text evidence="3">The sequence shown here is derived from an EMBL/GenBank/DDBJ whole genome shotgun (WGS) entry which is preliminary data.</text>
</comment>
<keyword evidence="2" id="KW-0472">Membrane</keyword>
<feature type="transmembrane region" description="Helical" evidence="2">
    <location>
        <begin position="115"/>
        <end position="139"/>
    </location>
</feature>